<comment type="similarity">
    <text evidence="3 12">Belongs to the poly(A) polymerase family.</text>
</comment>
<dbReference type="CDD" id="cd05402">
    <property type="entry name" value="NT_PAP_TUTase"/>
    <property type="match status" value="1"/>
</dbReference>
<feature type="binding site" evidence="13">
    <location>
        <begin position="108"/>
        <end position="110"/>
    </location>
    <ligand>
        <name>ATP</name>
        <dbReference type="ChEBI" id="CHEBI:30616"/>
    </ligand>
</feature>
<feature type="domain" description="Poly(A) polymerase central" evidence="16">
    <location>
        <begin position="214"/>
        <end position="355"/>
    </location>
</feature>
<evidence type="ECO:0000259" key="15">
    <source>
        <dbReference type="Pfam" id="PF04926"/>
    </source>
</evidence>
<sequence>MSRFLKTLKDSPKRFGLSRPIGEEFPSVEELCQTTRLTEFLKTANVFSGHDEVEHREKIVGNLSSLFKQWLQEMCTEMNVPQLVREQVGGKVLSYGSFAMGQNMKDADIDLLCVGPRFIPRESFFSSFVEKLRGQQHVQVKHVLENAFVPVIKLIVDSVEVDMVYVKINGRRVSDSLDLMDSTILQEMDVISVRSLQGYRGTQEIMSLVPNAYTFRLALAAIKQWAKRRNIYSNMLGFLCGVSCGIMLARICQMCPYATAAVTVATFFRVYSSWNWASPVMLRVPEEQNCNLPSWHPSMTRQEQMAIITPSYPQQNSSYNVNPSTLKIMKEEIRRGHAIMEHGLQNGSLWKQLFEPSDFFKEYRNYVVLRVSAPTQAKQEEWSSYLQSRVRHLVEALGRNPNISAICPSSQSFTERDGLSTSLLLGIKIHSSAVNRLDLRSNAMRFIQRVYADAKSSTKGIHIDAKFSDRSRLKELIPAMRHRQ</sequence>
<dbReference type="SUPFAM" id="SSF55003">
    <property type="entry name" value="PAP/Archaeal CCA-adding enzyme, C-terminal domain"/>
    <property type="match status" value="1"/>
</dbReference>
<dbReference type="InterPro" id="IPR043519">
    <property type="entry name" value="NT_sf"/>
</dbReference>
<keyword evidence="10 12" id="KW-0539">Nucleus</keyword>
<accession>A0AAV2MDN3</accession>
<dbReference type="EC" id="2.7.7.19" evidence="12"/>
<dbReference type="SUPFAM" id="SSF81301">
    <property type="entry name" value="Nucleotidyltransferase"/>
    <property type="match status" value="1"/>
</dbReference>
<evidence type="ECO:0000256" key="1">
    <source>
        <dbReference type="ARBA" id="ARBA00001936"/>
    </source>
</evidence>
<keyword evidence="7 12" id="KW-0547">Nucleotide-binding</keyword>
<dbReference type="GO" id="GO:0005634">
    <property type="term" value="C:nucleus"/>
    <property type="evidence" value="ECO:0007669"/>
    <property type="project" value="UniProtKB-SubCell"/>
</dbReference>
<dbReference type="Pfam" id="PF04926">
    <property type="entry name" value="PAP_RNA-bind"/>
    <property type="match status" value="1"/>
</dbReference>
<feature type="binding site" evidence="14">
    <location>
        <position position="162"/>
    </location>
    <ligand>
        <name>Mg(2+)</name>
        <dbReference type="ChEBI" id="CHEBI:18420"/>
        <label>2</label>
        <note>catalytic</note>
    </ligand>
</feature>
<feature type="binding site" evidence="14">
    <location>
        <position position="108"/>
    </location>
    <ligand>
        <name>Mg(2+)</name>
        <dbReference type="ChEBI" id="CHEBI:18420"/>
        <label>1</label>
        <note>catalytic</note>
    </ligand>
</feature>
<dbReference type="GO" id="GO:0005524">
    <property type="term" value="F:ATP binding"/>
    <property type="evidence" value="ECO:0007669"/>
    <property type="project" value="UniProtKB-UniRule"/>
</dbReference>
<evidence type="ECO:0000256" key="11">
    <source>
        <dbReference type="ARBA" id="ARBA00048830"/>
    </source>
</evidence>
<dbReference type="InterPro" id="IPR048840">
    <property type="entry name" value="PolA_pol_NTPase"/>
</dbReference>
<dbReference type="AlphaFoldDB" id="A0AAV2MDN3"/>
<evidence type="ECO:0000256" key="12">
    <source>
        <dbReference type="PIRNR" id="PIRNR018425"/>
    </source>
</evidence>
<evidence type="ECO:0000313" key="18">
    <source>
        <dbReference type="EMBL" id="CAL1611345.1"/>
    </source>
</evidence>
<keyword evidence="19" id="KW-1185">Reference proteome</keyword>
<organism evidence="18 19">
    <name type="scientific">Knipowitschia caucasica</name>
    <name type="common">Caucasian dwarf goby</name>
    <name type="synonym">Pomatoschistus caucasicus</name>
    <dbReference type="NCBI Taxonomy" id="637954"/>
    <lineage>
        <taxon>Eukaryota</taxon>
        <taxon>Metazoa</taxon>
        <taxon>Chordata</taxon>
        <taxon>Craniata</taxon>
        <taxon>Vertebrata</taxon>
        <taxon>Euteleostomi</taxon>
        <taxon>Actinopterygii</taxon>
        <taxon>Neopterygii</taxon>
        <taxon>Teleostei</taxon>
        <taxon>Neoteleostei</taxon>
        <taxon>Acanthomorphata</taxon>
        <taxon>Gobiaria</taxon>
        <taxon>Gobiiformes</taxon>
        <taxon>Gobioidei</taxon>
        <taxon>Gobiidae</taxon>
        <taxon>Gobiinae</taxon>
        <taxon>Knipowitschia</taxon>
    </lineage>
</organism>
<evidence type="ECO:0000256" key="5">
    <source>
        <dbReference type="ARBA" id="ARBA00022679"/>
    </source>
</evidence>
<evidence type="ECO:0000259" key="17">
    <source>
        <dbReference type="Pfam" id="PF20750"/>
    </source>
</evidence>
<feature type="binding site" evidence="14">
    <location>
        <position position="108"/>
    </location>
    <ligand>
        <name>Mg(2+)</name>
        <dbReference type="ChEBI" id="CHEBI:18420"/>
        <label>2</label>
        <note>catalytic</note>
    </ligand>
</feature>
<dbReference type="PIRSF" id="PIRSF018425">
    <property type="entry name" value="PolyA_polymerase"/>
    <property type="match status" value="1"/>
</dbReference>
<dbReference type="GO" id="GO:0006397">
    <property type="term" value="P:mRNA processing"/>
    <property type="evidence" value="ECO:0007669"/>
    <property type="project" value="UniProtKB-KW"/>
</dbReference>
<feature type="domain" description="Poly(A) polymerase RNA-binding" evidence="15">
    <location>
        <begin position="358"/>
        <end position="416"/>
    </location>
</feature>
<evidence type="ECO:0000256" key="13">
    <source>
        <dbReference type="PIRSR" id="PIRSR018425-1"/>
    </source>
</evidence>
<feature type="binding site" evidence="13">
    <location>
        <position position="232"/>
    </location>
    <ligand>
        <name>ATP</name>
        <dbReference type="ChEBI" id="CHEBI:30616"/>
    </ligand>
</feature>
<dbReference type="PANTHER" id="PTHR10682">
    <property type="entry name" value="POLY A POLYMERASE"/>
    <property type="match status" value="1"/>
</dbReference>
<comment type="function">
    <text evidence="12">Polymerase that creates the 3'-poly(A) tail of mRNA's.</text>
</comment>
<comment type="cofactor">
    <cofactor evidence="1">
        <name>Mn(2+)</name>
        <dbReference type="ChEBI" id="CHEBI:29035"/>
    </cofactor>
</comment>
<dbReference type="InterPro" id="IPR007010">
    <property type="entry name" value="PolA_pol_RNA-bd_dom"/>
</dbReference>
<feature type="binding site" evidence="14">
    <location>
        <position position="110"/>
    </location>
    <ligand>
        <name>Mg(2+)</name>
        <dbReference type="ChEBI" id="CHEBI:18420"/>
        <label>1</label>
        <note>catalytic</note>
    </ligand>
</feature>
<feature type="binding site" evidence="13">
    <location>
        <position position="223"/>
    </location>
    <ligand>
        <name>ATP</name>
        <dbReference type="ChEBI" id="CHEBI:30616"/>
    </ligand>
</feature>
<evidence type="ECO:0000256" key="4">
    <source>
        <dbReference type="ARBA" id="ARBA00022664"/>
    </source>
</evidence>
<evidence type="ECO:0000259" key="16">
    <source>
        <dbReference type="Pfam" id="PF04928"/>
    </source>
</evidence>
<dbReference type="InterPro" id="IPR014492">
    <property type="entry name" value="PolyA_polymerase"/>
</dbReference>
<dbReference type="SUPFAM" id="SSF81631">
    <property type="entry name" value="PAP/OAS1 substrate-binding domain"/>
    <property type="match status" value="1"/>
</dbReference>
<reference evidence="18 19" key="1">
    <citation type="submission" date="2024-04" db="EMBL/GenBank/DDBJ databases">
        <authorList>
            <person name="Waldvogel A.-M."/>
            <person name="Schoenle A."/>
        </authorList>
    </citation>
    <scope>NUCLEOTIDE SEQUENCE [LARGE SCALE GENOMIC DNA]</scope>
</reference>
<dbReference type="InterPro" id="IPR011068">
    <property type="entry name" value="NuclTrfase_I-like_C"/>
</dbReference>
<evidence type="ECO:0000256" key="10">
    <source>
        <dbReference type="ARBA" id="ARBA00023242"/>
    </source>
</evidence>
<dbReference type="Gene3D" id="3.30.460.10">
    <property type="entry name" value="Beta Polymerase, domain 2"/>
    <property type="match status" value="1"/>
</dbReference>
<dbReference type="Gene3D" id="1.10.1410.10">
    <property type="match status" value="1"/>
</dbReference>
<dbReference type="GO" id="GO:0003723">
    <property type="term" value="F:RNA binding"/>
    <property type="evidence" value="ECO:0007669"/>
    <property type="project" value="UniProtKB-UniRule"/>
</dbReference>
<keyword evidence="8 12" id="KW-0067">ATP-binding</keyword>
<gene>
    <name evidence="18" type="ORF">KC01_LOCUS37778</name>
</gene>
<feature type="domain" description="Poly(A) polymerase nucleotidyltransferase" evidence="17">
    <location>
        <begin position="16"/>
        <end position="209"/>
    </location>
</feature>
<name>A0AAV2MDN3_KNICA</name>
<evidence type="ECO:0000256" key="6">
    <source>
        <dbReference type="ARBA" id="ARBA00022723"/>
    </source>
</evidence>
<dbReference type="GO" id="GO:0031123">
    <property type="term" value="P:RNA 3'-end processing"/>
    <property type="evidence" value="ECO:0007669"/>
    <property type="project" value="InterPro"/>
</dbReference>
<comment type="subcellular location">
    <subcellularLocation>
        <location evidence="2 12">Nucleus</location>
    </subcellularLocation>
</comment>
<evidence type="ECO:0000256" key="9">
    <source>
        <dbReference type="ARBA" id="ARBA00022842"/>
    </source>
</evidence>
<evidence type="ECO:0000256" key="14">
    <source>
        <dbReference type="PIRSR" id="PIRSR018425-2"/>
    </source>
</evidence>
<dbReference type="FunFam" id="1.10.1410.10:FF:000001">
    <property type="entry name" value="Putative poly(A) polymerase gamma"/>
    <property type="match status" value="1"/>
</dbReference>
<feature type="binding site" evidence="13">
    <location>
        <position position="162"/>
    </location>
    <ligand>
        <name>ATP</name>
        <dbReference type="ChEBI" id="CHEBI:30616"/>
    </ligand>
</feature>
<keyword evidence="5 12" id="KW-0808">Transferase</keyword>
<evidence type="ECO:0000256" key="7">
    <source>
        <dbReference type="ARBA" id="ARBA00022741"/>
    </source>
</evidence>
<evidence type="ECO:0000256" key="8">
    <source>
        <dbReference type="ARBA" id="ARBA00022840"/>
    </source>
</evidence>
<dbReference type="InterPro" id="IPR007012">
    <property type="entry name" value="PolA_pol_cen_dom"/>
</dbReference>
<keyword evidence="6 14" id="KW-0479">Metal-binding</keyword>
<dbReference type="PANTHER" id="PTHR10682:SF10">
    <property type="entry name" value="POLYNUCLEOTIDE ADENYLYLTRANSFERASE"/>
    <property type="match status" value="1"/>
</dbReference>
<evidence type="ECO:0000256" key="2">
    <source>
        <dbReference type="ARBA" id="ARBA00004123"/>
    </source>
</evidence>
<keyword evidence="9 14" id="KW-0460">Magnesium</keyword>
<evidence type="ECO:0000313" key="19">
    <source>
        <dbReference type="Proteomes" id="UP001497482"/>
    </source>
</evidence>
<keyword evidence="4 12" id="KW-0507">mRNA processing</keyword>
<feature type="binding site" evidence="14">
    <location>
        <position position="110"/>
    </location>
    <ligand>
        <name>Mg(2+)</name>
        <dbReference type="ChEBI" id="CHEBI:18420"/>
        <label>2</label>
        <note>catalytic</note>
    </ligand>
</feature>
<comment type="cofactor">
    <cofactor evidence="14">
        <name>Mg(2+)</name>
        <dbReference type="ChEBI" id="CHEBI:18420"/>
    </cofactor>
    <text evidence="14">Binds 2 magnesium ions. Also active with manganese.</text>
</comment>
<comment type="catalytic activity">
    <reaction evidence="11 12">
        <text>RNA(n) + ATP = RNA(n)-3'-adenine ribonucleotide + diphosphate</text>
        <dbReference type="Rhea" id="RHEA:11332"/>
        <dbReference type="Rhea" id="RHEA-COMP:14527"/>
        <dbReference type="Rhea" id="RHEA-COMP:17347"/>
        <dbReference type="ChEBI" id="CHEBI:30616"/>
        <dbReference type="ChEBI" id="CHEBI:33019"/>
        <dbReference type="ChEBI" id="CHEBI:140395"/>
        <dbReference type="ChEBI" id="CHEBI:173115"/>
        <dbReference type="EC" id="2.7.7.19"/>
    </reaction>
</comment>
<protein>
    <recommendedName>
        <fullName evidence="12">Poly(A) polymerase</fullName>
        <ecNumber evidence="12">2.7.7.19</ecNumber>
    </recommendedName>
</protein>
<dbReference type="GO" id="GO:1990817">
    <property type="term" value="F:poly(A) RNA polymerase activity"/>
    <property type="evidence" value="ECO:0007669"/>
    <property type="project" value="UniProtKB-UniRule"/>
</dbReference>
<dbReference type="Pfam" id="PF20750">
    <property type="entry name" value="PAP_NTPase"/>
    <property type="match status" value="1"/>
</dbReference>
<dbReference type="Proteomes" id="UP001497482">
    <property type="component" value="Chromosome 7"/>
</dbReference>
<dbReference type="EMBL" id="OZ035829">
    <property type="protein sequence ID" value="CAL1611345.1"/>
    <property type="molecule type" value="Genomic_DNA"/>
</dbReference>
<dbReference type="GO" id="GO:0046872">
    <property type="term" value="F:metal ion binding"/>
    <property type="evidence" value="ECO:0007669"/>
    <property type="project" value="UniProtKB-KW"/>
</dbReference>
<evidence type="ECO:0000256" key="3">
    <source>
        <dbReference type="ARBA" id="ARBA00010912"/>
    </source>
</evidence>
<feature type="binding site" evidence="13">
    <location>
        <begin position="241"/>
        <end position="242"/>
    </location>
    <ligand>
        <name>ATP</name>
        <dbReference type="ChEBI" id="CHEBI:30616"/>
    </ligand>
</feature>
<proteinExistence type="inferred from homology"/>
<dbReference type="Gene3D" id="3.30.70.590">
    <property type="entry name" value="Poly(A) polymerase predicted RNA binding domain"/>
    <property type="match status" value="1"/>
</dbReference>
<dbReference type="Pfam" id="PF04928">
    <property type="entry name" value="PAP_central"/>
    <property type="match status" value="1"/>
</dbReference>